<sequence>MRLDPHANAHHAASMVFGTAELLLMILLLMILLPMPFMTLLHSQRGCREWYIGIRDSSRLQQALFKMPHATPGAAPAGECNLRVRWSTADRNRHLEARSSRLLKPDNPEESGSRFEGYELHPRFYVIIKIRLARFTQPEPYAREGDAHWRSILLCQPPLRELTLGRAGRYRVVKGEKKSPATLGDLYDLLSGTSRDPGNNWRGRELWWDDTVRQSVKTQQKLFTISSQALSAATESGTFDYNGSWGYLFNGKYKEDCDAREPWYLTPEPINDAPAHPSRYQLHPRFHYIFHIWIRRYSDFSQKAKGGWSDPWRSTLLVQPALYEDIVVQVGGRTRRPMYWIVSGMNGAPLTLGDFYDTR</sequence>
<dbReference type="STRING" id="1507870.A0A1V8TJ88"/>
<keyword evidence="1" id="KW-0812">Transmembrane</keyword>
<comment type="caution">
    <text evidence="2">The sequence shown here is derived from an EMBL/GenBank/DDBJ whole genome shotgun (WGS) entry which is preliminary data.</text>
</comment>
<protein>
    <submittedName>
        <fullName evidence="2">Uncharacterized protein</fullName>
    </submittedName>
</protein>
<evidence type="ECO:0000256" key="1">
    <source>
        <dbReference type="SAM" id="Phobius"/>
    </source>
</evidence>
<reference evidence="3" key="1">
    <citation type="submission" date="2017-03" db="EMBL/GenBank/DDBJ databases">
        <title>Genomes of endolithic fungi from Antarctica.</title>
        <authorList>
            <person name="Coleine C."/>
            <person name="Masonjones S."/>
            <person name="Stajich J.E."/>
        </authorList>
    </citation>
    <scope>NUCLEOTIDE SEQUENCE [LARGE SCALE GENOMIC DNA]</scope>
    <source>
        <strain evidence="3">CCFEE 5527</strain>
    </source>
</reference>
<accession>A0A1V8TJ88</accession>
<dbReference type="InParanoid" id="A0A1V8TJ88"/>
<gene>
    <name evidence="2" type="ORF">B0A48_05620</name>
</gene>
<feature type="transmembrane region" description="Helical" evidence="1">
    <location>
        <begin position="12"/>
        <end position="35"/>
    </location>
</feature>
<name>A0A1V8TJ88_9PEZI</name>
<dbReference type="OrthoDB" id="3825034at2759"/>
<dbReference type="AlphaFoldDB" id="A0A1V8TJ88"/>
<keyword evidence="3" id="KW-1185">Reference proteome</keyword>
<proteinExistence type="predicted"/>
<dbReference type="EMBL" id="NAJO01000007">
    <property type="protein sequence ID" value="OQO11364.1"/>
    <property type="molecule type" value="Genomic_DNA"/>
</dbReference>
<evidence type="ECO:0000313" key="2">
    <source>
        <dbReference type="EMBL" id="OQO11364.1"/>
    </source>
</evidence>
<keyword evidence="1" id="KW-1133">Transmembrane helix</keyword>
<dbReference type="Proteomes" id="UP000192596">
    <property type="component" value="Unassembled WGS sequence"/>
</dbReference>
<organism evidence="2 3">
    <name type="scientific">Cryoendolithus antarcticus</name>
    <dbReference type="NCBI Taxonomy" id="1507870"/>
    <lineage>
        <taxon>Eukaryota</taxon>
        <taxon>Fungi</taxon>
        <taxon>Dikarya</taxon>
        <taxon>Ascomycota</taxon>
        <taxon>Pezizomycotina</taxon>
        <taxon>Dothideomycetes</taxon>
        <taxon>Dothideomycetidae</taxon>
        <taxon>Cladosporiales</taxon>
        <taxon>Cladosporiaceae</taxon>
        <taxon>Cryoendolithus</taxon>
    </lineage>
</organism>
<keyword evidence="1" id="KW-0472">Membrane</keyword>
<evidence type="ECO:0000313" key="3">
    <source>
        <dbReference type="Proteomes" id="UP000192596"/>
    </source>
</evidence>